<dbReference type="InterPro" id="IPR000073">
    <property type="entry name" value="AB_hydrolase_1"/>
</dbReference>
<evidence type="ECO:0000259" key="2">
    <source>
        <dbReference type="Pfam" id="PF00561"/>
    </source>
</evidence>
<evidence type="ECO:0000313" key="3">
    <source>
        <dbReference type="EMBL" id="MFD1812333.1"/>
    </source>
</evidence>
<comment type="caution">
    <text evidence="3">The sequence shown here is derived from an EMBL/GenBank/DDBJ whole genome shotgun (WGS) entry which is preliminary data.</text>
</comment>
<name>A0ABW4P1J1_9NOCA</name>
<dbReference type="Gene3D" id="3.40.50.1820">
    <property type="entry name" value="alpha/beta hydrolase"/>
    <property type="match status" value="1"/>
</dbReference>
<sequence>MTPNDNNLRDSIRETTVRNGAVELAVYEEGNPDGPTLLLVHGWPDTHRLWNHVVPLLADRFRIVRYDTRGAGRSTSPTSVADYRLELLASDLLAVVDAVSPDEPVHVVAHDWGSLEAWEAVCSPGAADRIASFTSTSGWCFDHLGHWMRRTLRTPSPSGVGKVLAQFAASFYAVLFHVPVIPEIVTGRLIAPRWPRFLALFDRMDPALALPSETITRDAANGIKRYRANTIDRLFRPRLRRTEVPVQLLVNTKDKAVLPFGFEETGHWAPDLRRMQVPAGHWSPLSHAPEVASRTAEFVASVAARPPADGAAASA</sequence>
<keyword evidence="1 3" id="KW-0378">Hydrolase</keyword>
<dbReference type="GO" id="GO:0016787">
    <property type="term" value="F:hydrolase activity"/>
    <property type="evidence" value="ECO:0007669"/>
    <property type="project" value="UniProtKB-KW"/>
</dbReference>
<dbReference type="InterPro" id="IPR029058">
    <property type="entry name" value="AB_hydrolase_fold"/>
</dbReference>
<reference evidence="4" key="1">
    <citation type="journal article" date="2019" name="Int. J. Syst. Evol. Microbiol.">
        <title>The Global Catalogue of Microorganisms (GCM) 10K type strain sequencing project: providing services to taxonomists for standard genome sequencing and annotation.</title>
        <authorList>
            <consortium name="The Broad Institute Genomics Platform"/>
            <consortium name="The Broad Institute Genome Sequencing Center for Infectious Disease"/>
            <person name="Wu L."/>
            <person name="Ma J."/>
        </authorList>
    </citation>
    <scope>NUCLEOTIDE SEQUENCE [LARGE SCALE GENOMIC DNA]</scope>
    <source>
        <strain evidence="4">DT72</strain>
    </source>
</reference>
<gene>
    <name evidence="3" type="ORF">ACFSJG_08925</name>
</gene>
<protein>
    <submittedName>
        <fullName evidence="3">Alpha/beta fold hydrolase</fullName>
    </submittedName>
</protein>
<accession>A0ABW4P1J1</accession>
<dbReference type="RefSeq" id="WP_378484844.1">
    <property type="nucleotide sequence ID" value="NZ_JBHUFB010000009.1"/>
</dbReference>
<dbReference type="InterPro" id="IPR000639">
    <property type="entry name" value="Epox_hydrolase-like"/>
</dbReference>
<organism evidence="3 4">
    <name type="scientific">Rhodococcus gannanensis</name>
    <dbReference type="NCBI Taxonomy" id="1960308"/>
    <lineage>
        <taxon>Bacteria</taxon>
        <taxon>Bacillati</taxon>
        <taxon>Actinomycetota</taxon>
        <taxon>Actinomycetes</taxon>
        <taxon>Mycobacteriales</taxon>
        <taxon>Nocardiaceae</taxon>
        <taxon>Rhodococcus</taxon>
    </lineage>
</organism>
<dbReference type="Proteomes" id="UP001597286">
    <property type="component" value="Unassembled WGS sequence"/>
</dbReference>
<evidence type="ECO:0000256" key="1">
    <source>
        <dbReference type="ARBA" id="ARBA00022801"/>
    </source>
</evidence>
<dbReference type="Pfam" id="PF00561">
    <property type="entry name" value="Abhydrolase_1"/>
    <property type="match status" value="1"/>
</dbReference>
<feature type="domain" description="AB hydrolase-1" evidence="2">
    <location>
        <begin position="35"/>
        <end position="143"/>
    </location>
</feature>
<dbReference type="SUPFAM" id="SSF53474">
    <property type="entry name" value="alpha/beta-Hydrolases"/>
    <property type="match status" value="1"/>
</dbReference>
<dbReference type="EMBL" id="JBHUFB010000009">
    <property type="protein sequence ID" value="MFD1812333.1"/>
    <property type="molecule type" value="Genomic_DNA"/>
</dbReference>
<proteinExistence type="predicted"/>
<dbReference type="PANTHER" id="PTHR43329">
    <property type="entry name" value="EPOXIDE HYDROLASE"/>
    <property type="match status" value="1"/>
</dbReference>
<dbReference type="PRINTS" id="PR00412">
    <property type="entry name" value="EPOXHYDRLASE"/>
</dbReference>
<keyword evidence="4" id="KW-1185">Reference proteome</keyword>
<evidence type="ECO:0000313" key="4">
    <source>
        <dbReference type="Proteomes" id="UP001597286"/>
    </source>
</evidence>